<keyword evidence="2" id="KW-1185">Reference proteome</keyword>
<accession>A0A0N4XWL5</accession>
<dbReference type="AlphaFoldDB" id="A0A0N4XWL5"/>
<proteinExistence type="predicted"/>
<dbReference type="WBParaSite" id="NBR_0000729801-mRNA-1">
    <property type="protein sequence ID" value="NBR_0000729801-mRNA-1"/>
    <property type="gene ID" value="NBR_0000729801"/>
</dbReference>
<reference evidence="1 2" key="2">
    <citation type="submission" date="2018-11" db="EMBL/GenBank/DDBJ databases">
        <authorList>
            <consortium name="Pathogen Informatics"/>
        </authorList>
    </citation>
    <scope>NUCLEOTIDE SEQUENCE [LARGE SCALE GENOMIC DNA]</scope>
</reference>
<sequence>MGGSRSSNLPEEVINSALRHRLQHFAITINWSDADDKQKRMYRKLKPLTVISVVHPEISARAAGQPPSAELTEAFKFSIRHFTPP</sequence>
<reference evidence="3" key="1">
    <citation type="submission" date="2017-02" db="UniProtKB">
        <authorList>
            <consortium name="WormBaseParasite"/>
        </authorList>
    </citation>
    <scope>IDENTIFICATION</scope>
</reference>
<evidence type="ECO:0000313" key="2">
    <source>
        <dbReference type="Proteomes" id="UP000271162"/>
    </source>
</evidence>
<name>A0A0N4XWL5_NIPBR</name>
<gene>
    <name evidence="1" type="ORF">NBR_LOCUS7299</name>
</gene>
<protein>
    <submittedName>
        <fullName evidence="3">Transposase</fullName>
    </submittedName>
</protein>
<organism evidence="3">
    <name type="scientific">Nippostrongylus brasiliensis</name>
    <name type="common">Rat hookworm</name>
    <dbReference type="NCBI Taxonomy" id="27835"/>
    <lineage>
        <taxon>Eukaryota</taxon>
        <taxon>Metazoa</taxon>
        <taxon>Ecdysozoa</taxon>
        <taxon>Nematoda</taxon>
        <taxon>Chromadorea</taxon>
        <taxon>Rhabditida</taxon>
        <taxon>Rhabditina</taxon>
        <taxon>Rhabditomorpha</taxon>
        <taxon>Strongyloidea</taxon>
        <taxon>Heligmosomidae</taxon>
        <taxon>Nippostrongylus</taxon>
    </lineage>
</organism>
<evidence type="ECO:0000313" key="3">
    <source>
        <dbReference type="WBParaSite" id="NBR_0000729801-mRNA-1"/>
    </source>
</evidence>
<dbReference type="EMBL" id="UYSL01019877">
    <property type="protein sequence ID" value="VDL70888.1"/>
    <property type="molecule type" value="Genomic_DNA"/>
</dbReference>
<evidence type="ECO:0000313" key="1">
    <source>
        <dbReference type="EMBL" id="VDL70888.1"/>
    </source>
</evidence>
<dbReference type="Proteomes" id="UP000271162">
    <property type="component" value="Unassembled WGS sequence"/>
</dbReference>